<dbReference type="SUPFAM" id="SSF53850">
    <property type="entry name" value="Periplasmic binding protein-like II"/>
    <property type="match status" value="1"/>
</dbReference>
<comment type="caution">
    <text evidence="6">The sequence shown here is derived from an EMBL/GenBank/DDBJ whole genome shotgun (WGS) entry which is preliminary data.</text>
</comment>
<protein>
    <submittedName>
        <fullName evidence="6">DNA-binding transcriptional LysR family regulator</fullName>
    </submittedName>
</protein>
<accession>A0A840RTI5</accession>
<organism evidence="6 7">
    <name type="scientific">Glaciimonas immobilis</name>
    <dbReference type="NCBI Taxonomy" id="728004"/>
    <lineage>
        <taxon>Bacteria</taxon>
        <taxon>Pseudomonadati</taxon>
        <taxon>Pseudomonadota</taxon>
        <taxon>Betaproteobacteria</taxon>
        <taxon>Burkholderiales</taxon>
        <taxon>Oxalobacteraceae</taxon>
        <taxon>Glaciimonas</taxon>
    </lineage>
</organism>
<feature type="domain" description="HTH lysR-type" evidence="5">
    <location>
        <begin position="1"/>
        <end position="58"/>
    </location>
</feature>
<dbReference type="RefSeq" id="WP_168056343.1">
    <property type="nucleotide sequence ID" value="NZ_JAAOZT010000009.1"/>
</dbReference>
<sequence>MDLNQLKTFVAVAEEANLTRASEILFLSQPAVSAQIKALEAELGLTLFNRNARGMTLTVAGNVLKQDALRALSAAKNVLSRAQAFRSSLIGKCNIGTISEPVVLHLAELLSTLMKTHPNLSMTLTQSISGIVIDQLLEGKLHGGYVIGNVNDARIACIPVSPIALRIVAPYDWKDKITHADWKDIARLPWISMPQKCSFSKITERIFARNGLTLSSVVAVDQEETHPALAWP</sequence>
<dbReference type="InterPro" id="IPR005119">
    <property type="entry name" value="LysR_subst-bd"/>
</dbReference>
<dbReference type="Pfam" id="PF03466">
    <property type="entry name" value="LysR_substrate"/>
    <property type="match status" value="1"/>
</dbReference>
<dbReference type="GO" id="GO:0003700">
    <property type="term" value="F:DNA-binding transcription factor activity"/>
    <property type="evidence" value="ECO:0007669"/>
    <property type="project" value="InterPro"/>
</dbReference>
<comment type="similarity">
    <text evidence="1">Belongs to the LysR transcriptional regulatory family.</text>
</comment>
<dbReference type="InterPro" id="IPR000847">
    <property type="entry name" value="LysR_HTH_N"/>
</dbReference>
<dbReference type="SUPFAM" id="SSF46785">
    <property type="entry name" value="Winged helix' DNA-binding domain"/>
    <property type="match status" value="1"/>
</dbReference>
<dbReference type="Pfam" id="PF00126">
    <property type="entry name" value="HTH_1"/>
    <property type="match status" value="1"/>
</dbReference>
<evidence type="ECO:0000256" key="1">
    <source>
        <dbReference type="ARBA" id="ARBA00009437"/>
    </source>
</evidence>
<keyword evidence="2" id="KW-0805">Transcription regulation</keyword>
<evidence type="ECO:0000256" key="2">
    <source>
        <dbReference type="ARBA" id="ARBA00023015"/>
    </source>
</evidence>
<dbReference type="PANTHER" id="PTHR30126:SF40">
    <property type="entry name" value="HTH-TYPE TRANSCRIPTIONAL REGULATOR GLTR"/>
    <property type="match status" value="1"/>
</dbReference>
<dbReference type="Gene3D" id="3.40.190.290">
    <property type="match status" value="1"/>
</dbReference>
<dbReference type="EMBL" id="JACHHQ010000003">
    <property type="protein sequence ID" value="MBB5200004.1"/>
    <property type="molecule type" value="Genomic_DNA"/>
</dbReference>
<evidence type="ECO:0000313" key="7">
    <source>
        <dbReference type="Proteomes" id="UP000571084"/>
    </source>
</evidence>
<keyword evidence="7" id="KW-1185">Reference proteome</keyword>
<reference evidence="6 7" key="1">
    <citation type="submission" date="2020-08" db="EMBL/GenBank/DDBJ databases">
        <title>Genomic Encyclopedia of Type Strains, Phase IV (KMG-IV): sequencing the most valuable type-strain genomes for metagenomic binning, comparative biology and taxonomic classification.</title>
        <authorList>
            <person name="Goeker M."/>
        </authorList>
    </citation>
    <scope>NUCLEOTIDE SEQUENCE [LARGE SCALE GENOMIC DNA]</scope>
    <source>
        <strain evidence="6 7">DSM 23240</strain>
    </source>
</reference>
<dbReference type="Gene3D" id="1.10.10.10">
    <property type="entry name" value="Winged helix-like DNA-binding domain superfamily/Winged helix DNA-binding domain"/>
    <property type="match status" value="1"/>
</dbReference>
<dbReference type="PROSITE" id="PS50931">
    <property type="entry name" value="HTH_LYSR"/>
    <property type="match status" value="1"/>
</dbReference>
<dbReference type="FunFam" id="1.10.10.10:FF:000001">
    <property type="entry name" value="LysR family transcriptional regulator"/>
    <property type="match status" value="1"/>
</dbReference>
<dbReference type="CDD" id="cd05466">
    <property type="entry name" value="PBP2_LTTR_substrate"/>
    <property type="match status" value="1"/>
</dbReference>
<evidence type="ECO:0000256" key="4">
    <source>
        <dbReference type="ARBA" id="ARBA00023163"/>
    </source>
</evidence>
<evidence type="ECO:0000259" key="5">
    <source>
        <dbReference type="PROSITE" id="PS50931"/>
    </source>
</evidence>
<name>A0A840RTI5_9BURK</name>
<dbReference type="GO" id="GO:0000976">
    <property type="term" value="F:transcription cis-regulatory region binding"/>
    <property type="evidence" value="ECO:0007669"/>
    <property type="project" value="TreeGrafter"/>
</dbReference>
<gene>
    <name evidence="6" type="ORF">HNR39_001836</name>
</gene>
<keyword evidence="4" id="KW-0804">Transcription</keyword>
<keyword evidence="3 6" id="KW-0238">DNA-binding</keyword>
<dbReference type="AlphaFoldDB" id="A0A840RTI5"/>
<proteinExistence type="inferred from homology"/>
<dbReference type="PANTHER" id="PTHR30126">
    <property type="entry name" value="HTH-TYPE TRANSCRIPTIONAL REGULATOR"/>
    <property type="match status" value="1"/>
</dbReference>
<evidence type="ECO:0000313" key="6">
    <source>
        <dbReference type="EMBL" id="MBB5200004.1"/>
    </source>
</evidence>
<dbReference type="InterPro" id="IPR036388">
    <property type="entry name" value="WH-like_DNA-bd_sf"/>
</dbReference>
<evidence type="ECO:0000256" key="3">
    <source>
        <dbReference type="ARBA" id="ARBA00023125"/>
    </source>
</evidence>
<dbReference type="PRINTS" id="PR00039">
    <property type="entry name" value="HTHLYSR"/>
</dbReference>
<dbReference type="Proteomes" id="UP000571084">
    <property type="component" value="Unassembled WGS sequence"/>
</dbReference>
<dbReference type="InterPro" id="IPR036390">
    <property type="entry name" value="WH_DNA-bd_sf"/>
</dbReference>